<dbReference type="PANTHER" id="PTHR11910">
    <property type="entry name" value="ATP SYNTHASE DELTA CHAIN"/>
    <property type="match status" value="1"/>
</dbReference>
<dbReference type="InterPro" id="IPR020781">
    <property type="entry name" value="ATPase_OSCP/d_CS"/>
</dbReference>
<proteinExistence type="inferred from homology"/>
<dbReference type="RefSeq" id="WP_344156615.1">
    <property type="nucleotide sequence ID" value="NZ_BAAAQR010000015.1"/>
</dbReference>
<comment type="subcellular location">
    <subcellularLocation>
        <location evidence="8">Cell membrane</location>
        <topology evidence="8">Peripheral membrane protein</topology>
    </subcellularLocation>
    <subcellularLocation>
        <location evidence="1">Membrane</location>
    </subcellularLocation>
</comment>
<dbReference type="Pfam" id="PF00213">
    <property type="entry name" value="OSCP"/>
    <property type="match status" value="1"/>
</dbReference>
<keyword evidence="8" id="KW-1003">Cell membrane</keyword>
<keyword evidence="6 8" id="KW-0139">CF(1)</keyword>
<dbReference type="NCBIfam" id="TIGR01145">
    <property type="entry name" value="ATP_synt_delta"/>
    <property type="match status" value="1"/>
</dbReference>
<evidence type="ECO:0000313" key="10">
    <source>
        <dbReference type="Proteomes" id="UP001501771"/>
    </source>
</evidence>
<keyword evidence="4 8" id="KW-0406">Ion transport</keyword>
<keyword evidence="5 8" id="KW-0472">Membrane</keyword>
<dbReference type="PRINTS" id="PR00125">
    <property type="entry name" value="ATPASEDELTA"/>
</dbReference>
<dbReference type="EMBL" id="BAAAQR010000015">
    <property type="protein sequence ID" value="GAA2154220.1"/>
    <property type="molecule type" value="Genomic_DNA"/>
</dbReference>
<protein>
    <recommendedName>
        <fullName evidence="8">ATP synthase subunit delta</fullName>
    </recommendedName>
    <alternativeName>
        <fullName evidence="8">ATP synthase F(1) sector subunit delta</fullName>
    </alternativeName>
    <alternativeName>
        <fullName evidence="8">F-type ATPase subunit delta</fullName>
        <shortName evidence="8">F-ATPase subunit delta</shortName>
    </alternativeName>
</protein>
<accession>A0ABP5LUV9</accession>
<evidence type="ECO:0000256" key="5">
    <source>
        <dbReference type="ARBA" id="ARBA00023136"/>
    </source>
</evidence>
<keyword evidence="2 8" id="KW-0813">Transport</keyword>
<evidence type="ECO:0000256" key="4">
    <source>
        <dbReference type="ARBA" id="ARBA00023065"/>
    </source>
</evidence>
<keyword evidence="7 8" id="KW-0066">ATP synthesis</keyword>
<evidence type="ECO:0000256" key="3">
    <source>
        <dbReference type="ARBA" id="ARBA00022781"/>
    </source>
</evidence>
<reference evidence="10" key="1">
    <citation type="journal article" date="2019" name="Int. J. Syst. Evol. Microbiol.">
        <title>The Global Catalogue of Microorganisms (GCM) 10K type strain sequencing project: providing services to taxonomists for standard genome sequencing and annotation.</title>
        <authorList>
            <consortium name="The Broad Institute Genomics Platform"/>
            <consortium name="The Broad Institute Genome Sequencing Center for Infectious Disease"/>
            <person name="Wu L."/>
            <person name="Ma J."/>
        </authorList>
    </citation>
    <scope>NUCLEOTIDE SEQUENCE [LARGE SCALE GENOMIC DNA]</scope>
    <source>
        <strain evidence="10">JCM 16022</strain>
    </source>
</reference>
<comment type="caution">
    <text evidence="9">The sequence shown here is derived from an EMBL/GenBank/DDBJ whole genome shotgun (WGS) entry which is preliminary data.</text>
</comment>
<gene>
    <name evidence="8" type="primary">atpH</name>
    <name evidence="9" type="ORF">GCM10009844_39730</name>
</gene>
<sequence>MAGSSTSVQGSSRESLAKLTDALGTTLDGGADGAAVGESLFAAADVLREQPALRRAVTDPSTPAEAKTGLAQGVFGGHLDKGATELVGQAAGLRWASSGNLATALEHLGVVALVKSADKAGEGDRLEDDLFGFGRLVADNPELRDALSDPARSVTDKRGLVRSLLEGKVGSSSLRLAERAVSGVHLTVARAVEEYSRVAAESRNRLVALVRVATPLSDAEQQRLTGALAGQYDRPVHLNVQVDPSVIGGMRVEIGDQVIDGTIASRLDDARRRLAG</sequence>
<dbReference type="NCBIfam" id="NF009967">
    <property type="entry name" value="PRK13430.1"/>
    <property type="match status" value="1"/>
</dbReference>
<evidence type="ECO:0000256" key="1">
    <source>
        <dbReference type="ARBA" id="ARBA00004370"/>
    </source>
</evidence>
<evidence type="ECO:0000256" key="6">
    <source>
        <dbReference type="ARBA" id="ARBA00023196"/>
    </source>
</evidence>
<dbReference type="HAMAP" id="MF_01416">
    <property type="entry name" value="ATP_synth_delta_bact"/>
    <property type="match status" value="1"/>
</dbReference>
<comment type="function">
    <text evidence="8">This protein is part of the stalk that links CF(0) to CF(1). It either transmits conformational changes from CF(0) to CF(1) or is implicated in proton conduction.</text>
</comment>
<comment type="similarity">
    <text evidence="8">Belongs to the ATPase delta chain family.</text>
</comment>
<keyword evidence="3 8" id="KW-0375">Hydrogen ion transport</keyword>
<dbReference type="InterPro" id="IPR000711">
    <property type="entry name" value="ATPase_OSCP/dsu"/>
</dbReference>
<dbReference type="Proteomes" id="UP001501771">
    <property type="component" value="Unassembled WGS sequence"/>
</dbReference>
<dbReference type="PROSITE" id="PS00389">
    <property type="entry name" value="ATPASE_DELTA"/>
    <property type="match status" value="1"/>
</dbReference>
<evidence type="ECO:0000256" key="8">
    <source>
        <dbReference type="HAMAP-Rule" id="MF_01416"/>
    </source>
</evidence>
<evidence type="ECO:0000256" key="7">
    <source>
        <dbReference type="ARBA" id="ARBA00023310"/>
    </source>
</evidence>
<organism evidence="9 10">
    <name type="scientific">Nocardioides koreensis</name>
    <dbReference type="NCBI Taxonomy" id="433651"/>
    <lineage>
        <taxon>Bacteria</taxon>
        <taxon>Bacillati</taxon>
        <taxon>Actinomycetota</taxon>
        <taxon>Actinomycetes</taxon>
        <taxon>Propionibacteriales</taxon>
        <taxon>Nocardioidaceae</taxon>
        <taxon>Nocardioides</taxon>
    </lineage>
</organism>
<keyword evidence="10" id="KW-1185">Reference proteome</keyword>
<name>A0ABP5LUV9_9ACTN</name>
<evidence type="ECO:0000313" key="9">
    <source>
        <dbReference type="EMBL" id="GAA2154220.1"/>
    </source>
</evidence>
<evidence type="ECO:0000256" key="2">
    <source>
        <dbReference type="ARBA" id="ARBA00022448"/>
    </source>
</evidence>
<comment type="function">
    <text evidence="8">F(1)F(0) ATP synthase produces ATP from ADP in the presence of a proton or sodium gradient. F-type ATPases consist of two structural domains, F(1) containing the extramembraneous catalytic core and F(0) containing the membrane proton channel, linked together by a central stalk and a peripheral stalk. During catalysis, ATP synthesis in the catalytic domain of F(1) is coupled via a rotary mechanism of the central stalk subunits to proton translocation.</text>
</comment>